<protein>
    <submittedName>
        <fullName evidence="1">Uncharacterized protein</fullName>
    </submittedName>
</protein>
<evidence type="ECO:0000313" key="1">
    <source>
        <dbReference type="EMBL" id="RKT44285.1"/>
    </source>
</evidence>
<gene>
    <name evidence="1" type="ORF">BDD21_1663</name>
</gene>
<evidence type="ECO:0000313" key="2">
    <source>
        <dbReference type="Proteomes" id="UP000274556"/>
    </source>
</evidence>
<sequence length="34" mass="3940">MIADLIRAHVDLLGKRRANARIPRRILPPECWST</sequence>
<accession>A0A495V6Y1</accession>
<dbReference type="Proteomes" id="UP000274556">
    <property type="component" value="Unassembled WGS sequence"/>
</dbReference>
<name>A0A495V6Y1_9GAMM</name>
<reference evidence="1 2" key="1">
    <citation type="submission" date="2018-10" db="EMBL/GenBank/DDBJ databases">
        <title>Genomic Encyclopedia of Archaeal and Bacterial Type Strains, Phase II (KMG-II): from individual species to whole genera.</title>
        <authorList>
            <person name="Goeker M."/>
        </authorList>
    </citation>
    <scope>NUCLEOTIDE SEQUENCE [LARGE SCALE GENOMIC DNA]</scope>
    <source>
        <strain evidence="1 2">DSM 235</strain>
    </source>
</reference>
<keyword evidence="2" id="KW-1185">Reference proteome</keyword>
<dbReference type="AlphaFoldDB" id="A0A495V6Y1"/>
<proteinExistence type="predicted"/>
<dbReference type="EMBL" id="RBXL01000001">
    <property type="protein sequence ID" value="RKT44285.1"/>
    <property type="molecule type" value="Genomic_DNA"/>
</dbReference>
<comment type="caution">
    <text evidence="1">The sequence shown here is derived from an EMBL/GenBank/DDBJ whole genome shotgun (WGS) entry which is preliminary data.</text>
</comment>
<organism evidence="1 2">
    <name type="scientific">Thiocapsa rosea</name>
    <dbReference type="NCBI Taxonomy" id="69360"/>
    <lineage>
        <taxon>Bacteria</taxon>
        <taxon>Pseudomonadati</taxon>
        <taxon>Pseudomonadota</taxon>
        <taxon>Gammaproteobacteria</taxon>
        <taxon>Chromatiales</taxon>
        <taxon>Chromatiaceae</taxon>
        <taxon>Thiocapsa</taxon>
    </lineage>
</organism>